<dbReference type="InterPro" id="IPR036866">
    <property type="entry name" value="RibonucZ/Hydroxyglut_hydro"/>
</dbReference>
<dbReference type="FunFam" id="3.60.15.10:FF:000030">
    <property type="entry name" value="Metallo-beta-lactamase family protein"/>
    <property type="match status" value="1"/>
</dbReference>
<dbReference type="eggNOG" id="COG0607">
    <property type="taxonomic scope" value="Bacteria"/>
</dbReference>
<keyword evidence="1" id="KW-0479">Metal-binding</keyword>
<comment type="caution">
    <text evidence="6">The sequence shown here is derived from an EMBL/GenBank/DDBJ whole genome shotgun (WGS) entry which is preliminary data.</text>
</comment>
<dbReference type="InterPro" id="IPR001763">
    <property type="entry name" value="Rhodanese-like_dom"/>
</dbReference>
<dbReference type="EMBL" id="JNVM01000005">
    <property type="protein sequence ID" value="KEQ26891.1"/>
    <property type="molecule type" value="Genomic_DNA"/>
</dbReference>
<name>A0A081P868_9BACL</name>
<dbReference type="Proteomes" id="UP000028123">
    <property type="component" value="Unassembled WGS sequence"/>
</dbReference>
<evidence type="ECO:0000256" key="1">
    <source>
        <dbReference type="ARBA" id="ARBA00022723"/>
    </source>
</evidence>
<dbReference type="Gene3D" id="3.40.250.10">
    <property type="entry name" value="Rhodanese-like domain"/>
    <property type="match status" value="2"/>
</dbReference>
<proteinExistence type="predicted"/>
<dbReference type="CDD" id="cd07724">
    <property type="entry name" value="POD-like_MBL-fold"/>
    <property type="match status" value="1"/>
</dbReference>
<evidence type="ECO:0000313" key="6">
    <source>
        <dbReference type="EMBL" id="KEQ26891.1"/>
    </source>
</evidence>
<dbReference type="GO" id="GO:0016787">
    <property type="term" value="F:hydrolase activity"/>
    <property type="evidence" value="ECO:0007669"/>
    <property type="project" value="UniProtKB-KW"/>
</dbReference>
<dbReference type="eggNOG" id="COG0491">
    <property type="taxonomic scope" value="Bacteria"/>
</dbReference>
<dbReference type="PROSITE" id="PS50206">
    <property type="entry name" value="RHODANESE_3"/>
    <property type="match status" value="2"/>
</dbReference>
<dbReference type="Pfam" id="PF00753">
    <property type="entry name" value="Lactamase_B"/>
    <property type="match status" value="1"/>
</dbReference>
<evidence type="ECO:0000256" key="2">
    <source>
        <dbReference type="ARBA" id="ARBA00034221"/>
    </source>
</evidence>
<dbReference type="SUPFAM" id="SSF56281">
    <property type="entry name" value="Metallo-hydrolase/oxidoreductase"/>
    <property type="match status" value="1"/>
</dbReference>
<evidence type="ECO:0000313" key="7">
    <source>
        <dbReference type="Proteomes" id="UP000028123"/>
    </source>
</evidence>
<comment type="catalytic activity">
    <reaction evidence="2">
        <text>3',5'-cyclic CMP + H2O = CMP + H(+)</text>
        <dbReference type="Rhea" id="RHEA:72675"/>
        <dbReference type="ChEBI" id="CHEBI:15377"/>
        <dbReference type="ChEBI" id="CHEBI:15378"/>
        <dbReference type="ChEBI" id="CHEBI:58003"/>
        <dbReference type="ChEBI" id="CHEBI:60377"/>
    </reaction>
    <physiologicalReaction direction="left-to-right" evidence="2">
        <dbReference type="Rhea" id="RHEA:72676"/>
    </physiologicalReaction>
</comment>
<dbReference type="InterPro" id="IPR051682">
    <property type="entry name" value="Mito_Persulfide_Diox"/>
</dbReference>
<protein>
    <submittedName>
        <fullName evidence="6">Zn-dependent hydrolase</fullName>
    </submittedName>
</protein>
<dbReference type="SMART" id="SM00450">
    <property type="entry name" value="RHOD"/>
    <property type="match status" value="2"/>
</dbReference>
<dbReference type="Gene3D" id="3.60.15.10">
    <property type="entry name" value="Ribonuclease Z/Hydroxyacylglutathione hydrolase-like"/>
    <property type="match status" value="1"/>
</dbReference>
<dbReference type="GO" id="GO:0070813">
    <property type="term" value="P:hydrogen sulfide metabolic process"/>
    <property type="evidence" value="ECO:0007669"/>
    <property type="project" value="TreeGrafter"/>
</dbReference>
<gene>
    <name evidence="6" type="ORF">ET33_29555</name>
</gene>
<dbReference type="SMART" id="SM00849">
    <property type="entry name" value="Lactamase_B"/>
    <property type="match status" value="1"/>
</dbReference>
<dbReference type="InterPro" id="IPR044528">
    <property type="entry name" value="POD-like_MBL-fold"/>
</dbReference>
<sequence>MLLRYFYDEKLAHASYLVGCQRTGEAIVIDPGRHPAPYLRTAEAEGLRIVAATETHIHADFVSGARELGVAHGAKLYLSDEGGDDWRYRYAEETDCRLVKHGDRFTVGNLSFEVLHTPGHTPESISLLLTDLGGGADEPMGIFTGDFVFVGDVGRPDLLEKAAGLRGTSEAGARAMFRSLQQFKRLPDYLQVWPAHGAGSACGKSLGAVPSSTVGYEKRFNPALSYTDEEAFVQALLDGQPEPPRYFAVMKQVNRKGPELLIRLAAVAELGSLEALTALREAGAAVIDTRPAQEFAKGHLEGTINIPYNKSFPNWAGWLVDYERPLAVLAKPDQWPDILTALRSIGIDNVAGYMDAGKLRADGSSHLESYAEATPSEMAGKVEAGDVHLVDVRSLSEWQEGRIPGAQHLMLGTLPGRLSEIPRDKPVLLQCRSGARSAIAASVLQAGGIKDVINLSGGYIRWREEGLPHEDGSKPQATGNR</sequence>
<dbReference type="OrthoDB" id="9784009at2"/>
<keyword evidence="7" id="KW-1185">Reference proteome</keyword>
<evidence type="ECO:0000256" key="3">
    <source>
        <dbReference type="ARBA" id="ARBA00034301"/>
    </source>
</evidence>
<dbReference type="Pfam" id="PF00581">
    <property type="entry name" value="Rhodanese"/>
    <property type="match status" value="2"/>
</dbReference>
<reference evidence="6 7" key="1">
    <citation type="submission" date="2014-06" db="EMBL/GenBank/DDBJ databases">
        <title>Draft genome sequence of Paenibacillus sp. MSt1.</title>
        <authorList>
            <person name="Aw Y.K."/>
            <person name="Ong K.S."/>
            <person name="Gan H.M."/>
            <person name="Lee S.M."/>
        </authorList>
    </citation>
    <scope>NUCLEOTIDE SEQUENCE [LARGE SCALE GENOMIC DNA]</scope>
    <source>
        <strain evidence="6 7">MSt1</strain>
    </source>
</reference>
<dbReference type="AlphaFoldDB" id="A0A081P868"/>
<accession>A0A081P868</accession>
<feature type="domain" description="Rhodanese" evidence="5">
    <location>
        <begin position="280"/>
        <end position="310"/>
    </location>
</feature>
<keyword evidence="6" id="KW-0378">Hydrolase</keyword>
<comment type="catalytic activity">
    <reaction evidence="4">
        <text>3',5'-cyclic UMP + H2O = UMP + H(+)</text>
        <dbReference type="Rhea" id="RHEA:70575"/>
        <dbReference type="ChEBI" id="CHEBI:15377"/>
        <dbReference type="ChEBI" id="CHEBI:15378"/>
        <dbReference type="ChEBI" id="CHEBI:57865"/>
        <dbReference type="ChEBI" id="CHEBI:184387"/>
    </reaction>
    <physiologicalReaction direction="left-to-right" evidence="4">
        <dbReference type="Rhea" id="RHEA:70576"/>
    </physiologicalReaction>
</comment>
<evidence type="ECO:0000256" key="4">
    <source>
        <dbReference type="ARBA" id="ARBA00048505"/>
    </source>
</evidence>
<dbReference type="FunFam" id="3.40.250.10:FF:000049">
    <property type="entry name" value="Phage shock protein E"/>
    <property type="match status" value="1"/>
</dbReference>
<organism evidence="6 7">
    <name type="scientific">Paenibacillus tyrfis</name>
    <dbReference type="NCBI Taxonomy" id="1501230"/>
    <lineage>
        <taxon>Bacteria</taxon>
        <taxon>Bacillati</taxon>
        <taxon>Bacillota</taxon>
        <taxon>Bacilli</taxon>
        <taxon>Bacillales</taxon>
        <taxon>Paenibacillaceae</taxon>
        <taxon>Paenibacillus</taxon>
    </lineage>
</organism>
<dbReference type="PANTHER" id="PTHR43084:SF1">
    <property type="entry name" value="PERSULFIDE DIOXYGENASE ETHE1, MITOCHONDRIAL"/>
    <property type="match status" value="1"/>
</dbReference>
<feature type="domain" description="Rhodanese" evidence="5">
    <location>
        <begin position="383"/>
        <end position="471"/>
    </location>
</feature>
<dbReference type="GO" id="GO:0006749">
    <property type="term" value="P:glutathione metabolic process"/>
    <property type="evidence" value="ECO:0007669"/>
    <property type="project" value="InterPro"/>
</dbReference>
<dbReference type="InterPro" id="IPR036873">
    <property type="entry name" value="Rhodanese-like_dom_sf"/>
</dbReference>
<dbReference type="RefSeq" id="WP_036678209.1">
    <property type="nucleotide sequence ID" value="NZ_JNVM01000005.1"/>
</dbReference>
<evidence type="ECO:0000259" key="5">
    <source>
        <dbReference type="PROSITE" id="PS50206"/>
    </source>
</evidence>
<dbReference type="CDD" id="cd00158">
    <property type="entry name" value="RHOD"/>
    <property type="match status" value="1"/>
</dbReference>
<dbReference type="GO" id="GO:0046872">
    <property type="term" value="F:metal ion binding"/>
    <property type="evidence" value="ECO:0007669"/>
    <property type="project" value="UniProtKB-KW"/>
</dbReference>
<dbReference type="GO" id="GO:0050313">
    <property type="term" value="F:sulfur dioxygenase activity"/>
    <property type="evidence" value="ECO:0007669"/>
    <property type="project" value="InterPro"/>
</dbReference>
<dbReference type="SUPFAM" id="SSF52821">
    <property type="entry name" value="Rhodanese/Cell cycle control phosphatase"/>
    <property type="match status" value="2"/>
</dbReference>
<dbReference type="InterPro" id="IPR001279">
    <property type="entry name" value="Metallo-B-lactamas"/>
</dbReference>
<dbReference type="PANTHER" id="PTHR43084">
    <property type="entry name" value="PERSULFIDE DIOXYGENASE ETHE1"/>
    <property type="match status" value="1"/>
</dbReference>
<comment type="function">
    <text evidence="3">Counteracts the endogenous Pycsar antiviral defense system. Phosphodiesterase that enables metal-dependent hydrolysis of host cyclic nucleotide Pycsar defense signals such as cCMP and cUMP.</text>
</comment>